<evidence type="ECO:0000313" key="2">
    <source>
        <dbReference type="Proteomes" id="UP000176300"/>
    </source>
</evidence>
<dbReference type="SUPFAM" id="SSF56784">
    <property type="entry name" value="HAD-like"/>
    <property type="match status" value="1"/>
</dbReference>
<dbReference type="Proteomes" id="UP000176300">
    <property type="component" value="Unassembled WGS sequence"/>
</dbReference>
<dbReference type="Pfam" id="PF00702">
    <property type="entry name" value="Hydrolase"/>
    <property type="match status" value="1"/>
</dbReference>
<evidence type="ECO:0000313" key="1">
    <source>
        <dbReference type="EMBL" id="OGH82056.1"/>
    </source>
</evidence>
<evidence type="ECO:0008006" key="3">
    <source>
        <dbReference type="Google" id="ProtNLM"/>
    </source>
</evidence>
<comment type="caution">
    <text evidence="1">The sequence shown here is derived from an EMBL/GenBank/DDBJ whole genome shotgun (WGS) entry which is preliminary data.</text>
</comment>
<dbReference type="AlphaFoldDB" id="A0A1F6NDM8"/>
<name>A0A1F6NDM8_9BACT</name>
<sequence>MAIKAAIFDLDATLIDTERIKKDIIDFIVSGFGLNKKQALEVYKNSRKENEKNIFSLESLKKETKKIAKDFSEEKWASFVSDFNQPDKSLLINGVSDILAYLSQEKIPVFVLTLGVKEWQDIKIERSGLKNLLGKDFGNIKYTEEEDARAGKIKEIREILKELGADDCREVLFFNDKPDETLEIMGEFPELRVFVRREKNDKRYSGRDFKKLEKNKNILKVSGDLNLVDDIKKFL</sequence>
<protein>
    <recommendedName>
        <fullName evidence="3">Haloacid dehalogenase</fullName>
    </recommendedName>
</protein>
<dbReference type="Gene3D" id="3.40.50.1000">
    <property type="entry name" value="HAD superfamily/HAD-like"/>
    <property type="match status" value="1"/>
</dbReference>
<gene>
    <name evidence="1" type="ORF">A2373_03410</name>
</gene>
<accession>A0A1F6NDM8</accession>
<dbReference type="InterPro" id="IPR036412">
    <property type="entry name" value="HAD-like_sf"/>
</dbReference>
<reference evidence="1 2" key="1">
    <citation type="journal article" date="2016" name="Nat. Commun.">
        <title>Thousands of microbial genomes shed light on interconnected biogeochemical processes in an aquifer system.</title>
        <authorList>
            <person name="Anantharaman K."/>
            <person name="Brown C.T."/>
            <person name="Hug L.A."/>
            <person name="Sharon I."/>
            <person name="Castelle C.J."/>
            <person name="Probst A.J."/>
            <person name="Thomas B.C."/>
            <person name="Singh A."/>
            <person name="Wilkins M.J."/>
            <person name="Karaoz U."/>
            <person name="Brodie E.L."/>
            <person name="Williams K.H."/>
            <person name="Hubbard S.S."/>
            <person name="Banfield J.F."/>
        </authorList>
    </citation>
    <scope>NUCLEOTIDE SEQUENCE [LARGE SCALE GENOMIC DNA]</scope>
</reference>
<proteinExistence type="predicted"/>
<dbReference type="STRING" id="1798697.A2373_03410"/>
<dbReference type="EMBL" id="MFQS01000051">
    <property type="protein sequence ID" value="OGH82056.1"/>
    <property type="molecule type" value="Genomic_DNA"/>
</dbReference>
<dbReference type="InterPro" id="IPR023214">
    <property type="entry name" value="HAD_sf"/>
</dbReference>
<organism evidence="1 2">
    <name type="scientific">Candidatus Magasanikbacteria bacterium RIFOXYB1_FULL_40_15</name>
    <dbReference type="NCBI Taxonomy" id="1798697"/>
    <lineage>
        <taxon>Bacteria</taxon>
        <taxon>Candidatus Magasanikiibacteriota</taxon>
    </lineage>
</organism>